<dbReference type="InterPro" id="IPR020946">
    <property type="entry name" value="Flavin_mOase-like"/>
</dbReference>
<dbReference type="RefSeq" id="WP_269332957.1">
    <property type="nucleotide sequence ID" value="NZ_JAMZFT010000002.1"/>
</dbReference>
<dbReference type="GO" id="GO:0050661">
    <property type="term" value="F:NADP binding"/>
    <property type="evidence" value="ECO:0007669"/>
    <property type="project" value="InterPro"/>
</dbReference>
<evidence type="ECO:0000256" key="5">
    <source>
        <dbReference type="ARBA" id="ARBA00022857"/>
    </source>
</evidence>
<gene>
    <name evidence="9" type="ORF">NJQ99_11405</name>
</gene>
<evidence type="ECO:0000256" key="6">
    <source>
        <dbReference type="ARBA" id="ARBA00023002"/>
    </source>
</evidence>
<dbReference type="Pfam" id="PF00743">
    <property type="entry name" value="FMO-like"/>
    <property type="match status" value="1"/>
</dbReference>
<comment type="similarity">
    <text evidence="2">Belongs to the FAD-binding monooxygenase family.</text>
</comment>
<evidence type="ECO:0000256" key="8">
    <source>
        <dbReference type="SAM" id="MobiDB-lite"/>
    </source>
</evidence>
<dbReference type="GO" id="GO:0050660">
    <property type="term" value="F:flavin adenine dinucleotide binding"/>
    <property type="evidence" value="ECO:0007669"/>
    <property type="project" value="InterPro"/>
</dbReference>
<evidence type="ECO:0000256" key="7">
    <source>
        <dbReference type="ARBA" id="ARBA00023033"/>
    </source>
</evidence>
<dbReference type="PANTHER" id="PTHR43098">
    <property type="entry name" value="L-ORNITHINE N(5)-MONOOXYGENASE-RELATED"/>
    <property type="match status" value="1"/>
</dbReference>
<dbReference type="InterPro" id="IPR036188">
    <property type="entry name" value="FAD/NAD-bd_sf"/>
</dbReference>
<dbReference type="GO" id="GO:0004499">
    <property type="term" value="F:N,N-dimethylaniline monooxygenase activity"/>
    <property type="evidence" value="ECO:0007669"/>
    <property type="project" value="InterPro"/>
</dbReference>
<sequence length="565" mass="62321">MARRDADFDALIVGAGFAGMYQLHALRDRLGLRAQVIEAGSGVGGTWYWNRYPGARCDTESHAYCYYFSDALLEEWEWSERYPAQPEILRYLNFAADRLDLRRDIRFDTRVTGARYDTEANLWHVETDTGETLSTTWLIAAVGCLSAANIPDIPGLERFEGAWYHTSDWPEGGVDFTGKRVGQIGTGSTGIQTAPAIAETAAHLTVFQRTANYSVPARNRPLDEDFTQAFRENIPHYRDLLRSTPNGHPFRLADRKVADVTEEERRKIYEEAWAKGGLQFRAVFKDLGVDREANATASDFIKAKIRETVTDPRKANILANIDHPYGAKRPPIDTHYFETFNRADVDLVDLRATPIVEITATGIRTTEATYDLDVIVFATGFDAITGPLLKLNITGAGGLTLAEAWQAGPRSFLGLQVPGFPNLFTITGPGSPSVLTNMPVAIEQHVEWIAGCIAWMRENAIAAMEADEDAAEAWGRHVNDAANATLLPTVPHSWYLGANIPGKPRVFIPYAGGLPRYRAICEDVAAQGYPGFRTKDTAGKTRATSNGLPPIRGFTAPLEAEPQAV</sequence>
<keyword evidence="4" id="KW-0274">FAD</keyword>
<comment type="caution">
    <text evidence="9">The sequence shown here is derived from an EMBL/GenBank/DDBJ whole genome shotgun (WGS) entry which is preliminary data.</text>
</comment>
<keyword evidence="6" id="KW-0560">Oxidoreductase</keyword>
<dbReference type="SUPFAM" id="SSF51905">
    <property type="entry name" value="FAD/NAD(P)-binding domain"/>
    <property type="match status" value="2"/>
</dbReference>
<accession>A0A9J6PGT5</accession>
<evidence type="ECO:0000256" key="1">
    <source>
        <dbReference type="ARBA" id="ARBA00001974"/>
    </source>
</evidence>
<dbReference type="EMBL" id="JAMZFT010000002">
    <property type="protein sequence ID" value="MCP1337019.1"/>
    <property type="molecule type" value="Genomic_DNA"/>
</dbReference>
<dbReference type="AlphaFoldDB" id="A0A9J6PGT5"/>
<organism evidence="9 10">
    <name type="scientific">Futiania mangrovi</name>
    <dbReference type="NCBI Taxonomy" id="2959716"/>
    <lineage>
        <taxon>Bacteria</taxon>
        <taxon>Pseudomonadati</taxon>
        <taxon>Pseudomonadota</taxon>
        <taxon>Alphaproteobacteria</taxon>
        <taxon>Futianiales</taxon>
        <taxon>Futianiaceae</taxon>
        <taxon>Futiania</taxon>
    </lineage>
</organism>
<evidence type="ECO:0000256" key="4">
    <source>
        <dbReference type="ARBA" id="ARBA00022827"/>
    </source>
</evidence>
<feature type="region of interest" description="Disordered" evidence="8">
    <location>
        <begin position="535"/>
        <end position="565"/>
    </location>
</feature>
<comment type="cofactor">
    <cofactor evidence="1">
        <name>FAD</name>
        <dbReference type="ChEBI" id="CHEBI:57692"/>
    </cofactor>
</comment>
<keyword evidence="7" id="KW-0503">Monooxygenase</keyword>
<protein>
    <submittedName>
        <fullName evidence="9">NAD(P)/FAD-dependent oxidoreductase</fullName>
    </submittedName>
</protein>
<evidence type="ECO:0000313" key="10">
    <source>
        <dbReference type="Proteomes" id="UP001055804"/>
    </source>
</evidence>
<keyword evidence="5" id="KW-0521">NADP</keyword>
<dbReference type="InterPro" id="IPR050775">
    <property type="entry name" value="FAD-binding_Monooxygenases"/>
</dbReference>
<keyword evidence="10" id="KW-1185">Reference proteome</keyword>
<name>A0A9J6PGT5_9PROT</name>
<evidence type="ECO:0000256" key="3">
    <source>
        <dbReference type="ARBA" id="ARBA00022630"/>
    </source>
</evidence>
<proteinExistence type="inferred from homology"/>
<keyword evidence="3" id="KW-0285">Flavoprotein</keyword>
<reference evidence="9" key="1">
    <citation type="submission" date="2022-06" db="EMBL/GenBank/DDBJ databases">
        <title>Isolation and Genomics of Futiania mangrovii gen. nov., sp. nov., a Rare and Metabolically-versatile member in the Class Alphaproteobacteria.</title>
        <authorList>
            <person name="Liu L."/>
            <person name="Huang W.-C."/>
            <person name="Pan J."/>
            <person name="Li J."/>
            <person name="Huang Y."/>
            <person name="Du H."/>
            <person name="Liu Y."/>
            <person name="Li M."/>
        </authorList>
    </citation>
    <scope>NUCLEOTIDE SEQUENCE</scope>
    <source>
        <strain evidence="9">FT118</strain>
    </source>
</reference>
<dbReference type="Proteomes" id="UP001055804">
    <property type="component" value="Unassembled WGS sequence"/>
</dbReference>
<evidence type="ECO:0000313" key="9">
    <source>
        <dbReference type="EMBL" id="MCP1337019.1"/>
    </source>
</evidence>
<dbReference type="PANTHER" id="PTHR43098:SF3">
    <property type="entry name" value="L-ORNITHINE N(5)-MONOOXYGENASE-RELATED"/>
    <property type="match status" value="1"/>
</dbReference>
<dbReference type="Gene3D" id="3.50.50.60">
    <property type="entry name" value="FAD/NAD(P)-binding domain"/>
    <property type="match status" value="3"/>
</dbReference>
<evidence type="ECO:0000256" key="2">
    <source>
        <dbReference type="ARBA" id="ARBA00010139"/>
    </source>
</evidence>